<comment type="caution">
    <text evidence="1">The sequence shown here is derived from an EMBL/GenBank/DDBJ whole genome shotgun (WGS) entry which is preliminary data.</text>
</comment>
<protein>
    <submittedName>
        <fullName evidence="1">Uncharacterized protein</fullName>
    </submittedName>
</protein>
<proteinExistence type="predicted"/>
<reference evidence="1 2" key="1">
    <citation type="submission" date="2019-08" db="EMBL/GenBank/DDBJ databases">
        <title>100 year-old enigma solved: identification of Planctomyces bekefii, the type genus and species of the phylum Planctomycetes.</title>
        <authorList>
            <person name="Svetlana D.N."/>
            <person name="Overmann J."/>
        </authorList>
    </citation>
    <scope>NUCLEOTIDE SEQUENCE [LARGE SCALE GENOMIC DNA]</scope>
    <source>
        <strain evidence="1">Phe10_nw2017</strain>
    </source>
</reference>
<evidence type="ECO:0000313" key="1">
    <source>
        <dbReference type="EMBL" id="TWW08619.1"/>
    </source>
</evidence>
<keyword evidence="2" id="KW-1185">Reference proteome</keyword>
<organism evidence="1 2">
    <name type="scientific">Planctomyces bekefii</name>
    <dbReference type="NCBI Taxonomy" id="1653850"/>
    <lineage>
        <taxon>Bacteria</taxon>
        <taxon>Pseudomonadati</taxon>
        <taxon>Planctomycetota</taxon>
        <taxon>Planctomycetia</taxon>
        <taxon>Planctomycetales</taxon>
        <taxon>Planctomycetaceae</taxon>
        <taxon>Planctomyces</taxon>
    </lineage>
</organism>
<evidence type="ECO:0000313" key="2">
    <source>
        <dbReference type="Proteomes" id="UP000321083"/>
    </source>
</evidence>
<gene>
    <name evidence="1" type="ORF">E3A20_22540</name>
</gene>
<name>A0A5C6M3E3_9PLAN</name>
<reference evidence="1 2" key="2">
    <citation type="submission" date="2019-08" db="EMBL/GenBank/DDBJ databases">
        <authorList>
            <person name="Henke P."/>
        </authorList>
    </citation>
    <scope>NUCLEOTIDE SEQUENCE [LARGE SCALE GENOMIC DNA]</scope>
    <source>
        <strain evidence="1">Phe10_nw2017</strain>
    </source>
</reference>
<dbReference type="Proteomes" id="UP000321083">
    <property type="component" value="Unassembled WGS sequence"/>
</dbReference>
<dbReference type="AlphaFoldDB" id="A0A5C6M3E3"/>
<sequence length="56" mass="5950">MWAGVAYEVGCARAPPTTLTRWGRGEDFVVFIAVEIACAMLVSENGATLVSRVGGY</sequence>
<dbReference type="EMBL" id="SRHE01000579">
    <property type="protein sequence ID" value="TWW08619.1"/>
    <property type="molecule type" value="Genomic_DNA"/>
</dbReference>
<accession>A0A5C6M3E3</accession>